<dbReference type="AlphaFoldDB" id="A0A564G1A5"/>
<dbReference type="EMBL" id="CABFVH010000023">
    <property type="protein sequence ID" value="VUF13750.1"/>
    <property type="molecule type" value="Genomic_DNA"/>
</dbReference>
<reference evidence="2 3" key="1">
    <citation type="submission" date="2019-06" db="EMBL/GenBank/DDBJ databases">
        <authorList>
            <person name="Rodrigo-Torres L."/>
            <person name="Arahal R. D."/>
            <person name="Lucena T."/>
        </authorList>
    </citation>
    <scope>NUCLEOTIDE SEQUENCE [LARGE SCALE GENOMIC DNA]</scope>
    <source>
        <strain evidence="2 3">SW08-7</strain>
    </source>
</reference>
<evidence type="ECO:0000313" key="3">
    <source>
        <dbReference type="Proteomes" id="UP000401717"/>
    </source>
</evidence>
<reference evidence="1" key="3">
    <citation type="submission" date="2021-08" db="EMBL/GenBank/DDBJ databases">
        <authorList>
            <person name="Tani A."/>
            <person name="Ola A."/>
            <person name="Ogura Y."/>
            <person name="Katsura K."/>
            <person name="Hayashi T."/>
        </authorList>
    </citation>
    <scope>NUCLEOTIDE SEQUENCE</scope>
    <source>
        <strain evidence="1">DSM 22415</strain>
    </source>
</reference>
<accession>A0A564G1A5</accession>
<gene>
    <name evidence="1" type="ORF">IFDJLNFL_1019</name>
    <name evidence="2" type="ORF">MTDSW087_03457</name>
</gene>
<evidence type="ECO:0000313" key="4">
    <source>
        <dbReference type="Proteomes" id="UP001055303"/>
    </source>
</evidence>
<dbReference type="EMBL" id="BPQI01000018">
    <property type="protein sequence ID" value="GJD55137.1"/>
    <property type="molecule type" value="Genomic_DNA"/>
</dbReference>
<dbReference type="Proteomes" id="UP001055303">
    <property type="component" value="Unassembled WGS sequence"/>
</dbReference>
<sequence>MMSPPGFRRRGRLVGTAVFAFGIQAALTGPAGAGGSSPAGLLDGLVAGWEAFTGSVARRLSDTAQAVADMPAMDLTPPVTVIRGRRSCPIPAPGRSADCAAAALRLCNEQGFLSGQELDIESGQVCRGTQLGLWGGQPGTPCKFKNWITEAVCW</sequence>
<organism evidence="2 3">
    <name type="scientific">Methylobacterium dankookense</name>
    <dbReference type="NCBI Taxonomy" id="560405"/>
    <lineage>
        <taxon>Bacteria</taxon>
        <taxon>Pseudomonadati</taxon>
        <taxon>Pseudomonadota</taxon>
        <taxon>Alphaproteobacteria</taxon>
        <taxon>Hyphomicrobiales</taxon>
        <taxon>Methylobacteriaceae</taxon>
        <taxon>Methylobacterium</taxon>
    </lineage>
</organism>
<keyword evidence="4" id="KW-1185">Reference proteome</keyword>
<evidence type="ECO:0000313" key="2">
    <source>
        <dbReference type="EMBL" id="VUF13750.1"/>
    </source>
</evidence>
<proteinExistence type="predicted"/>
<protein>
    <submittedName>
        <fullName evidence="2">Uncharacterized protein</fullName>
    </submittedName>
</protein>
<evidence type="ECO:0000313" key="1">
    <source>
        <dbReference type="EMBL" id="GJD55137.1"/>
    </source>
</evidence>
<reference evidence="1" key="2">
    <citation type="journal article" date="2021" name="Front. Microbiol.">
        <title>Comprehensive Comparative Genomics and Phenotyping of Methylobacterium Species.</title>
        <authorList>
            <person name="Alessa O."/>
            <person name="Ogura Y."/>
            <person name="Fujitani Y."/>
            <person name="Takami H."/>
            <person name="Hayashi T."/>
            <person name="Sahin N."/>
            <person name="Tani A."/>
        </authorList>
    </citation>
    <scope>NUCLEOTIDE SEQUENCE</scope>
    <source>
        <strain evidence="1">DSM 22415</strain>
    </source>
</reference>
<dbReference type="Proteomes" id="UP000401717">
    <property type="component" value="Unassembled WGS sequence"/>
</dbReference>
<name>A0A564G1A5_9HYPH</name>